<name>A0ABP7G9L5_9ACTN</name>
<evidence type="ECO:0000313" key="4">
    <source>
        <dbReference type="EMBL" id="GAA3756500.1"/>
    </source>
</evidence>
<evidence type="ECO:0000313" key="5">
    <source>
        <dbReference type="Proteomes" id="UP001500908"/>
    </source>
</evidence>
<gene>
    <name evidence="4" type="ORF">GCM10022402_38660</name>
</gene>
<keyword evidence="2" id="KW-0732">Signal</keyword>
<evidence type="ECO:0000256" key="1">
    <source>
        <dbReference type="SAM" id="MobiDB-lite"/>
    </source>
</evidence>
<dbReference type="Proteomes" id="UP001500908">
    <property type="component" value="Unassembled WGS sequence"/>
</dbReference>
<feature type="compositionally biased region" description="Gly residues" evidence="1">
    <location>
        <begin position="27"/>
        <end position="39"/>
    </location>
</feature>
<feature type="compositionally biased region" description="Low complexity" evidence="1">
    <location>
        <begin position="40"/>
        <end position="63"/>
    </location>
</feature>
<protein>
    <recommendedName>
        <fullName evidence="3">AMIN-like domain-containing protein</fullName>
    </recommendedName>
</protein>
<evidence type="ECO:0000259" key="3">
    <source>
        <dbReference type="Pfam" id="PF24837"/>
    </source>
</evidence>
<dbReference type="PROSITE" id="PS51257">
    <property type="entry name" value="PROKAR_LIPOPROTEIN"/>
    <property type="match status" value="1"/>
</dbReference>
<reference evidence="5" key="1">
    <citation type="journal article" date="2019" name="Int. J. Syst. Evol. Microbiol.">
        <title>The Global Catalogue of Microorganisms (GCM) 10K type strain sequencing project: providing services to taxonomists for standard genome sequencing and annotation.</title>
        <authorList>
            <consortium name="The Broad Institute Genomics Platform"/>
            <consortium name="The Broad Institute Genome Sequencing Center for Infectious Disease"/>
            <person name="Wu L."/>
            <person name="Ma J."/>
        </authorList>
    </citation>
    <scope>NUCLEOTIDE SEQUENCE [LARGE SCALE GENOMIC DNA]</scope>
    <source>
        <strain evidence="5">JCM 17137</strain>
    </source>
</reference>
<organism evidence="4 5">
    <name type="scientific">Salinactinospora qingdaonensis</name>
    <dbReference type="NCBI Taxonomy" id="702744"/>
    <lineage>
        <taxon>Bacteria</taxon>
        <taxon>Bacillati</taxon>
        <taxon>Actinomycetota</taxon>
        <taxon>Actinomycetes</taxon>
        <taxon>Streptosporangiales</taxon>
        <taxon>Nocardiopsidaceae</taxon>
        <taxon>Salinactinospora</taxon>
    </lineage>
</organism>
<keyword evidence="5" id="KW-1185">Reference proteome</keyword>
<accession>A0ABP7G9L5</accession>
<feature type="domain" description="AMIN-like" evidence="3">
    <location>
        <begin position="106"/>
        <end position="240"/>
    </location>
</feature>
<dbReference type="RefSeq" id="WP_344974280.1">
    <property type="nucleotide sequence ID" value="NZ_BAABDD010000023.1"/>
</dbReference>
<feature type="region of interest" description="Disordered" evidence="1">
    <location>
        <begin position="23"/>
        <end position="84"/>
    </location>
</feature>
<comment type="caution">
    <text evidence="4">The sequence shown here is derived from an EMBL/GenBank/DDBJ whole genome shotgun (WGS) entry which is preliminary data.</text>
</comment>
<proteinExistence type="predicted"/>
<feature type="signal peptide" evidence="2">
    <location>
        <begin position="1"/>
        <end position="22"/>
    </location>
</feature>
<feature type="chain" id="PRO_5047004959" description="AMIN-like domain-containing protein" evidence="2">
    <location>
        <begin position="23"/>
        <end position="243"/>
    </location>
</feature>
<dbReference type="InterPro" id="IPR056303">
    <property type="entry name" value="AMIN-like"/>
</dbReference>
<feature type="compositionally biased region" description="Gly residues" evidence="1">
    <location>
        <begin position="67"/>
        <end position="78"/>
    </location>
</feature>
<dbReference type="EMBL" id="BAABDD010000023">
    <property type="protein sequence ID" value="GAA3756500.1"/>
    <property type="molecule type" value="Genomic_DNA"/>
</dbReference>
<evidence type="ECO:0000256" key="2">
    <source>
        <dbReference type="SAM" id="SignalP"/>
    </source>
</evidence>
<dbReference type="Pfam" id="PF24837">
    <property type="entry name" value="AMIN-like"/>
    <property type="match status" value="1"/>
</dbReference>
<sequence>MRKAAIVWLAAGALLLTSCSNADPPGAGEGTDTAGGAGGSPSATDTQTTTTPADTTPEGSGENSGDDGNGGSGGGGSDDAGSASCQVTEGWTLHPDVKDGNSGDPIREVRAGRHNCFDRVVIEVDGTAETGFDVAYQSQVLAPGSGTPVPVAGAAALRVIVRSPAQGYPGTGTTEPLATQGEHFIPESDLSGWGALRSVRNAGSFEGQTTFALGAREELPFRAFSHLDGSVREVVIDIAHSAS</sequence>